<dbReference type="PANTHER" id="PTHR10625">
    <property type="entry name" value="HISTONE DEACETYLASE HDAC1-RELATED"/>
    <property type="match status" value="1"/>
</dbReference>
<name>A0ABQ4PUJ7_9PROT</name>
<sequence length="317" mass="34481">MHHLPIVHHSDYTADTPDGHRFPMQKFRLLAELLIQDGLVPHSFHVPEPISRDELIQAHTPTYVDRVLTRNLDPVLVRRIGFDLTKQVILRARLVTAGTLLAARLALAQGLACNSAGGSHHASRDQGAGFCVFNDVAVAASVLMAEGQLRQCLVIDLDVHHGDGTALIFANTPEVSTFSMHCEANWPLVKPPSDLDVALPEGCDDTFYLTTLAQHLPNFLDRVQPDLVFYIAGVDPHKDDRLGKLALTDGGLMARERFVIEAVRSRGIALVTVLGGGYGVDVGTLARRHALVFHAAADYLAQTPFSTQGARRSNASS</sequence>
<dbReference type="SUPFAM" id="SSF52768">
    <property type="entry name" value="Arginase/deacetylase"/>
    <property type="match status" value="1"/>
</dbReference>
<feature type="domain" description="Histone deacetylase" evidence="3">
    <location>
        <begin position="20"/>
        <end position="282"/>
    </location>
</feature>
<dbReference type="InterPro" id="IPR044150">
    <property type="entry name" value="HDAC_classIV"/>
</dbReference>
<dbReference type="Proteomes" id="UP001161064">
    <property type="component" value="Unassembled WGS sequence"/>
</dbReference>
<accession>A0ABQ4PUJ7</accession>
<comment type="caution">
    <text evidence="4">The sequence shown here is derived from an EMBL/GenBank/DDBJ whole genome shotgun (WGS) entry which is preliminary data.</text>
</comment>
<dbReference type="PRINTS" id="PR01270">
    <property type="entry name" value="HDASUPER"/>
</dbReference>
<gene>
    <name evidence="4" type="ORF">PsB1_0859</name>
</gene>
<dbReference type="InterPro" id="IPR000286">
    <property type="entry name" value="HDACs"/>
</dbReference>
<evidence type="ECO:0000256" key="1">
    <source>
        <dbReference type="ARBA" id="ARBA00005947"/>
    </source>
</evidence>
<dbReference type="InterPro" id="IPR023696">
    <property type="entry name" value="Ureohydrolase_dom_sf"/>
</dbReference>
<proteinExistence type="inferred from homology"/>
<organism evidence="4 5">
    <name type="scientific">Candidatus Phycosocius spiralis</name>
    <dbReference type="NCBI Taxonomy" id="2815099"/>
    <lineage>
        <taxon>Bacteria</taxon>
        <taxon>Pseudomonadati</taxon>
        <taxon>Pseudomonadota</taxon>
        <taxon>Alphaproteobacteria</taxon>
        <taxon>Caulobacterales</taxon>
        <taxon>Caulobacterales incertae sedis</taxon>
        <taxon>Candidatus Phycosocius</taxon>
    </lineage>
</organism>
<dbReference type="Pfam" id="PF00850">
    <property type="entry name" value="Hist_deacetyl"/>
    <property type="match status" value="1"/>
</dbReference>
<evidence type="ECO:0000256" key="2">
    <source>
        <dbReference type="ARBA" id="ARBA00022801"/>
    </source>
</evidence>
<dbReference type="Gene3D" id="3.40.800.20">
    <property type="entry name" value="Histone deacetylase domain"/>
    <property type="match status" value="1"/>
</dbReference>
<dbReference type="InterPro" id="IPR037138">
    <property type="entry name" value="His_deacetylse_dom_sf"/>
</dbReference>
<dbReference type="CDD" id="cd09993">
    <property type="entry name" value="HDAC_classIV"/>
    <property type="match status" value="1"/>
</dbReference>
<dbReference type="EMBL" id="BPFZ01000004">
    <property type="protein sequence ID" value="GIU66705.1"/>
    <property type="molecule type" value="Genomic_DNA"/>
</dbReference>
<reference evidence="4" key="2">
    <citation type="journal article" date="2023" name="ISME Commun">
        <title>Characterization of a bloom-associated alphaproteobacterial lineage, 'Candidatus Phycosocius': insights into freshwater algal-bacterial interactions.</title>
        <authorList>
            <person name="Tanabe Y."/>
            <person name="Yamaguchi H."/>
            <person name="Yoshida M."/>
            <person name="Kai A."/>
            <person name="Okazaki Y."/>
        </authorList>
    </citation>
    <scope>NUCLEOTIDE SEQUENCE</scope>
    <source>
        <strain evidence="4">BOTRYCO-1</strain>
    </source>
</reference>
<dbReference type="RefSeq" id="WP_284359333.1">
    <property type="nucleotide sequence ID" value="NZ_BPFZ01000004.1"/>
</dbReference>
<evidence type="ECO:0000313" key="4">
    <source>
        <dbReference type="EMBL" id="GIU66705.1"/>
    </source>
</evidence>
<keyword evidence="2" id="KW-0378">Hydrolase</keyword>
<reference evidence="4" key="1">
    <citation type="submission" date="2021-05" db="EMBL/GenBank/DDBJ databases">
        <authorList>
            <person name="Tanabe Y."/>
        </authorList>
    </citation>
    <scope>NUCLEOTIDE SEQUENCE</scope>
    <source>
        <strain evidence="4">BOTRYCO-1</strain>
    </source>
</reference>
<dbReference type="InterPro" id="IPR023801">
    <property type="entry name" value="His_deacetylse_dom"/>
</dbReference>
<keyword evidence="5" id="KW-1185">Reference proteome</keyword>
<evidence type="ECO:0000313" key="5">
    <source>
        <dbReference type="Proteomes" id="UP001161064"/>
    </source>
</evidence>
<protein>
    <submittedName>
        <fullName evidence="4">Histone deacetylase</fullName>
    </submittedName>
</protein>
<evidence type="ECO:0000259" key="3">
    <source>
        <dbReference type="Pfam" id="PF00850"/>
    </source>
</evidence>
<dbReference type="PANTHER" id="PTHR10625:SF19">
    <property type="entry name" value="HISTONE DEACETYLASE 12"/>
    <property type="match status" value="1"/>
</dbReference>
<comment type="similarity">
    <text evidence="1">Belongs to the histone deacetylase family.</text>
</comment>